<sequence>MSTVRSWTGEEVLGGSRGHSCLPSQPVSHARSRIDAGRGLDKQEAGFVAPENLRHQSDGPNPQTETTEAGPEVARVHFCRLRRTRERVSVLRPAVTESLQQPRGPLHQRRRTGEAGGSTSRASGAAGLRTVRAADSKWFAESLRGNRRRRRERAGESRHGPCPGCRQQRRRVSRVRGNSWLSDRRDLRAPTAIIFKSSVVTGVEAQRSGAQTSRQVR</sequence>
<feature type="compositionally biased region" description="Low complexity" evidence="1">
    <location>
        <begin position="117"/>
        <end position="127"/>
    </location>
</feature>
<dbReference type="AlphaFoldDB" id="A0A8D8A673"/>
<name>A0A8D8A673_CULPI</name>
<protein>
    <submittedName>
        <fullName evidence="2">(northern house mosquito) hypothetical protein</fullName>
    </submittedName>
</protein>
<reference evidence="2" key="1">
    <citation type="submission" date="2021-05" db="EMBL/GenBank/DDBJ databases">
        <authorList>
            <person name="Alioto T."/>
            <person name="Alioto T."/>
            <person name="Gomez Garrido J."/>
        </authorList>
    </citation>
    <scope>NUCLEOTIDE SEQUENCE</scope>
</reference>
<feature type="compositionally biased region" description="Polar residues" evidence="1">
    <location>
        <begin position="58"/>
        <end position="67"/>
    </location>
</feature>
<dbReference type="EMBL" id="HBUE01014796">
    <property type="protein sequence ID" value="CAG6450055.1"/>
    <property type="molecule type" value="Transcribed_RNA"/>
</dbReference>
<evidence type="ECO:0000256" key="1">
    <source>
        <dbReference type="SAM" id="MobiDB-lite"/>
    </source>
</evidence>
<organism evidence="2">
    <name type="scientific">Culex pipiens</name>
    <name type="common">House mosquito</name>
    <dbReference type="NCBI Taxonomy" id="7175"/>
    <lineage>
        <taxon>Eukaryota</taxon>
        <taxon>Metazoa</taxon>
        <taxon>Ecdysozoa</taxon>
        <taxon>Arthropoda</taxon>
        <taxon>Hexapoda</taxon>
        <taxon>Insecta</taxon>
        <taxon>Pterygota</taxon>
        <taxon>Neoptera</taxon>
        <taxon>Endopterygota</taxon>
        <taxon>Diptera</taxon>
        <taxon>Nematocera</taxon>
        <taxon>Culicoidea</taxon>
        <taxon>Culicidae</taxon>
        <taxon>Culicinae</taxon>
        <taxon>Culicini</taxon>
        <taxon>Culex</taxon>
        <taxon>Culex</taxon>
    </lineage>
</organism>
<proteinExistence type="predicted"/>
<feature type="region of interest" description="Disordered" evidence="1">
    <location>
        <begin position="92"/>
        <end position="129"/>
    </location>
</feature>
<feature type="region of interest" description="Disordered" evidence="1">
    <location>
        <begin position="1"/>
        <end position="32"/>
    </location>
</feature>
<evidence type="ECO:0000313" key="2">
    <source>
        <dbReference type="EMBL" id="CAG6450055.1"/>
    </source>
</evidence>
<accession>A0A8D8A673</accession>
<feature type="region of interest" description="Disordered" evidence="1">
    <location>
        <begin position="47"/>
        <end position="73"/>
    </location>
</feature>
<feature type="region of interest" description="Disordered" evidence="1">
    <location>
        <begin position="144"/>
        <end position="171"/>
    </location>
</feature>